<dbReference type="AlphaFoldDB" id="A0A644ZFD1"/>
<accession>A0A644ZFD1</accession>
<name>A0A644ZFD1_9ZZZZ</name>
<keyword evidence="1" id="KW-0479">Metal-binding</keyword>
<dbReference type="InterPro" id="IPR007837">
    <property type="entry name" value="DinB"/>
</dbReference>
<reference evidence="2" key="1">
    <citation type="submission" date="2019-08" db="EMBL/GenBank/DDBJ databases">
        <authorList>
            <person name="Kucharzyk K."/>
            <person name="Murdoch R.W."/>
            <person name="Higgins S."/>
            <person name="Loffler F."/>
        </authorList>
    </citation>
    <scope>NUCLEOTIDE SEQUENCE</scope>
</reference>
<dbReference type="Gene3D" id="1.20.120.450">
    <property type="entry name" value="dinb family like domain"/>
    <property type="match status" value="1"/>
</dbReference>
<dbReference type="PANTHER" id="PTHR37302:SF3">
    <property type="entry name" value="DAMAGE-INDUCIBLE PROTEIN DINB"/>
    <property type="match status" value="1"/>
</dbReference>
<sequence>MSASEKSLMVADLIGYNKWAFEKVWQCIDALSDEEFCRDSGYSQGSVRDHMVHVVSATRRWLQRLGHQEVTAHLDPKTFTSKQTVKDLWQEFEKTLLAYSQTLTEETLLSEVEWQIAHRNIASKGPLWQVLLQLFNHATDHRAQILATIHFCFGKPTVEQDFIFYLADKAK</sequence>
<gene>
    <name evidence="2" type="ORF">SDC9_85639</name>
</gene>
<protein>
    <recommendedName>
        <fullName evidence="3">DinB-like domain-containing protein</fullName>
    </recommendedName>
</protein>
<proteinExistence type="predicted"/>
<comment type="caution">
    <text evidence="2">The sequence shown here is derived from an EMBL/GenBank/DDBJ whole genome shotgun (WGS) entry which is preliminary data.</text>
</comment>
<dbReference type="Pfam" id="PF05163">
    <property type="entry name" value="DinB"/>
    <property type="match status" value="1"/>
</dbReference>
<dbReference type="GO" id="GO:0046872">
    <property type="term" value="F:metal ion binding"/>
    <property type="evidence" value="ECO:0007669"/>
    <property type="project" value="UniProtKB-KW"/>
</dbReference>
<organism evidence="2">
    <name type="scientific">bioreactor metagenome</name>
    <dbReference type="NCBI Taxonomy" id="1076179"/>
    <lineage>
        <taxon>unclassified sequences</taxon>
        <taxon>metagenomes</taxon>
        <taxon>ecological metagenomes</taxon>
    </lineage>
</organism>
<dbReference type="EMBL" id="VSSQ01008491">
    <property type="protein sequence ID" value="MPM39008.1"/>
    <property type="molecule type" value="Genomic_DNA"/>
</dbReference>
<dbReference type="PANTHER" id="PTHR37302">
    <property type="entry name" value="SLR1116 PROTEIN"/>
    <property type="match status" value="1"/>
</dbReference>
<evidence type="ECO:0000313" key="2">
    <source>
        <dbReference type="EMBL" id="MPM39008.1"/>
    </source>
</evidence>
<dbReference type="SUPFAM" id="SSF109854">
    <property type="entry name" value="DinB/YfiT-like putative metalloenzymes"/>
    <property type="match status" value="1"/>
</dbReference>
<evidence type="ECO:0000256" key="1">
    <source>
        <dbReference type="ARBA" id="ARBA00022723"/>
    </source>
</evidence>
<dbReference type="InterPro" id="IPR034660">
    <property type="entry name" value="DinB/YfiT-like"/>
</dbReference>
<evidence type="ECO:0008006" key="3">
    <source>
        <dbReference type="Google" id="ProtNLM"/>
    </source>
</evidence>